<reference evidence="4" key="1">
    <citation type="submission" date="2021-02" db="EMBL/GenBank/DDBJ databases">
        <authorList>
            <person name="Dougan E. K."/>
            <person name="Rhodes N."/>
            <person name="Thang M."/>
            <person name="Chan C."/>
        </authorList>
    </citation>
    <scope>NUCLEOTIDE SEQUENCE</scope>
</reference>
<dbReference type="InterPro" id="IPR050546">
    <property type="entry name" value="Glycosyl_Hydrlase_16"/>
</dbReference>
<comment type="similarity">
    <text evidence="1">Belongs to the glycosyl hydrolase 16 family.</text>
</comment>
<protein>
    <submittedName>
        <fullName evidence="4">BglA protein</fullName>
    </submittedName>
</protein>
<comment type="caution">
    <text evidence="4">The sequence shown here is derived from an EMBL/GenBank/DDBJ whole genome shotgun (WGS) entry which is preliminary data.</text>
</comment>
<sequence length="337" mass="37815">MLWPTHQYERWIHHCLLLWFCFAGIVRTSQPPQPSSQCTAGDCPKGRKDPGVLLMQLKPKLHRAESNKTDQAEDTKPSCCSRCGGRGWCSPVSRNCHQLQKKLYYEPCESHPPDAVTVGALDWSDEFDGAAIDTSSWALLEGEGPPSLQRYTSRRDNAFVENGTLKIVAKCEDLGSWKYSSARLTTNKLREWGPGHRIEVRARAPAGRGSWPAVWMLPSQGVHGSWPNSGEIDIMETTGCASSKVQAAVQTGAFNAAGKSQKGNHFYTTTSAWHLYTLDWLPGRLKWYVDGVSYFAFAPDVQNTAEWPFNEKFFLNLHVAVLEIDYVRVYELHEAHA</sequence>
<dbReference type="OrthoDB" id="419959at2759"/>
<dbReference type="PANTHER" id="PTHR10963">
    <property type="entry name" value="GLYCOSYL HYDROLASE-RELATED"/>
    <property type="match status" value="1"/>
</dbReference>
<dbReference type="Proteomes" id="UP000604046">
    <property type="component" value="Unassembled WGS sequence"/>
</dbReference>
<feature type="signal peptide" evidence="2">
    <location>
        <begin position="1"/>
        <end position="28"/>
    </location>
</feature>
<evidence type="ECO:0000313" key="4">
    <source>
        <dbReference type="EMBL" id="CAE7330409.1"/>
    </source>
</evidence>
<proteinExistence type="inferred from homology"/>
<evidence type="ECO:0000313" key="5">
    <source>
        <dbReference type="Proteomes" id="UP000604046"/>
    </source>
</evidence>
<feature type="chain" id="PRO_5032928065" evidence="2">
    <location>
        <begin position="29"/>
        <end position="337"/>
    </location>
</feature>
<dbReference type="Gene3D" id="2.60.120.200">
    <property type="match status" value="1"/>
</dbReference>
<dbReference type="SUPFAM" id="SSF49899">
    <property type="entry name" value="Concanavalin A-like lectins/glucanases"/>
    <property type="match status" value="1"/>
</dbReference>
<organism evidence="4 5">
    <name type="scientific">Symbiodinium natans</name>
    <dbReference type="NCBI Taxonomy" id="878477"/>
    <lineage>
        <taxon>Eukaryota</taxon>
        <taxon>Sar</taxon>
        <taxon>Alveolata</taxon>
        <taxon>Dinophyceae</taxon>
        <taxon>Suessiales</taxon>
        <taxon>Symbiodiniaceae</taxon>
        <taxon>Symbiodinium</taxon>
    </lineage>
</organism>
<dbReference type="GO" id="GO:0004553">
    <property type="term" value="F:hydrolase activity, hydrolyzing O-glycosyl compounds"/>
    <property type="evidence" value="ECO:0007669"/>
    <property type="project" value="InterPro"/>
</dbReference>
<dbReference type="PANTHER" id="PTHR10963:SF55">
    <property type="entry name" value="GLYCOSIDE HYDROLASE FAMILY 16 PROTEIN"/>
    <property type="match status" value="1"/>
</dbReference>
<dbReference type="AlphaFoldDB" id="A0A812PCZ6"/>
<dbReference type="GO" id="GO:0005975">
    <property type="term" value="P:carbohydrate metabolic process"/>
    <property type="evidence" value="ECO:0007669"/>
    <property type="project" value="InterPro"/>
</dbReference>
<feature type="domain" description="GH16" evidence="3">
    <location>
        <begin position="69"/>
        <end position="335"/>
    </location>
</feature>
<name>A0A812PCZ6_9DINO</name>
<keyword evidence="2" id="KW-0732">Signal</keyword>
<accession>A0A812PCZ6</accession>
<dbReference type="InterPro" id="IPR000757">
    <property type="entry name" value="Beta-glucanase-like"/>
</dbReference>
<keyword evidence="5" id="KW-1185">Reference proteome</keyword>
<evidence type="ECO:0000256" key="2">
    <source>
        <dbReference type="SAM" id="SignalP"/>
    </source>
</evidence>
<dbReference type="EMBL" id="CAJNDS010002105">
    <property type="protein sequence ID" value="CAE7330409.1"/>
    <property type="molecule type" value="Genomic_DNA"/>
</dbReference>
<dbReference type="InterPro" id="IPR013320">
    <property type="entry name" value="ConA-like_dom_sf"/>
</dbReference>
<dbReference type="CDD" id="cd08023">
    <property type="entry name" value="GH16_laminarinase_like"/>
    <property type="match status" value="1"/>
</dbReference>
<evidence type="ECO:0000256" key="1">
    <source>
        <dbReference type="ARBA" id="ARBA00006865"/>
    </source>
</evidence>
<evidence type="ECO:0000259" key="3">
    <source>
        <dbReference type="PROSITE" id="PS51762"/>
    </source>
</evidence>
<dbReference type="Pfam" id="PF00722">
    <property type="entry name" value="Glyco_hydro_16"/>
    <property type="match status" value="1"/>
</dbReference>
<gene>
    <name evidence="4" type="primary">bglA</name>
    <name evidence="4" type="ORF">SNAT2548_LOCUS17294</name>
</gene>
<dbReference type="PROSITE" id="PS51762">
    <property type="entry name" value="GH16_2"/>
    <property type="match status" value="1"/>
</dbReference>